<dbReference type="Pfam" id="PF06165">
    <property type="entry name" value="GH94_b-supersand"/>
    <property type="match status" value="1"/>
</dbReference>
<dbReference type="GO" id="GO:0016757">
    <property type="term" value="F:glycosyltransferase activity"/>
    <property type="evidence" value="ECO:0007669"/>
    <property type="project" value="UniProtKB-KW"/>
</dbReference>
<dbReference type="AlphaFoldDB" id="A0A927U8K1"/>
<keyword evidence="1" id="KW-0328">Glycosyltransferase</keyword>
<dbReference type="InterPro" id="IPR008928">
    <property type="entry name" value="6-hairpin_glycosidase_sf"/>
</dbReference>
<evidence type="ECO:0000313" key="6">
    <source>
        <dbReference type="Proteomes" id="UP000766246"/>
    </source>
</evidence>
<keyword evidence="2" id="KW-0808">Transferase</keyword>
<feature type="domain" description="Glycosyl hydrolase 94 catalytic" evidence="4">
    <location>
        <begin position="488"/>
        <end position="806"/>
    </location>
</feature>
<dbReference type="SUPFAM" id="SSF48208">
    <property type="entry name" value="Six-hairpin glycosidases"/>
    <property type="match status" value="1"/>
</dbReference>
<dbReference type="InterPro" id="IPR012341">
    <property type="entry name" value="6hp_glycosidase-like_sf"/>
</dbReference>
<dbReference type="InterPro" id="IPR010383">
    <property type="entry name" value="Glyco_hydrolase_94_b-supersand"/>
</dbReference>
<comment type="caution">
    <text evidence="5">The sequence shown here is derived from an EMBL/GenBank/DDBJ whole genome shotgun (WGS) entry which is preliminary data.</text>
</comment>
<name>A0A927U8K1_9FIRM</name>
<dbReference type="InterPro" id="IPR011013">
    <property type="entry name" value="Gal_mutarotase_sf_dom"/>
</dbReference>
<evidence type="ECO:0000259" key="4">
    <source>
        <dbReference type="Pfam" id="PF17167"/>
    </source>
</evidence>
<dbReference type="PANTHER" id="PTHR37469">
    <property type="entry name" value="CELLOBIONIC ACID PHOSPHORYLASE-RELATED"/>
    <property type="match status" value="1"/>
</dbReference>
<dbReference type="PANTHER" id="PTHR37469:SF2">
    <property type="entry name" value="CELLOBIONIC ACID PHOSPHORYLASE"/>
    <property type="match status" value="1"/>
</dbReference>
<evidence type="ECO:0000259" key="3">
    <source>
        <dbReference type="Pfam" id="PF06165"/>
    </source>
</evidence>
<dbReference type="GO" id="GO:0005975">
    <property type="term" value="P:carbohydrate metabolic process"/>
    <property type="evidence" value="ECO:0007669"/>
    <property type="project" value="InterPro"/>
</dbReference>
<evidence type="ECO:0000313" key="5">
    <source>
        <dbReference type="EMBL" id="MBE5918253.1"/>
    </source>
</evidence>
<dbReference type="Gene3D" id="1.50.10.10">
    <property type="match status" value="1"/>
</dbReference>
<protein>
    <submittedName>
        <fullName evidence="5">Cellobiose phosphorylase</fullName>
    </submittedName>
</protein>
<evidence type="ECO:0000256" key="2">
    <source>
        <dbReference type="ARBA" id="ARBA00022679"/>
    </source>
</evidence>
<proteinExistence type="predicted"/>
<dbReference type="InterPro" id="IPR052047">
    <property type="entry name" value="GH94_Enzymes"/>
</dbReference>
<dbReference type="InterPro" id="IPR033432">
    <property type="entry name" value="GH94_catalytic"/>
</dbReference>
<dbReference type="SUPFAM" id="SSF74650">
    <property type="entry name" value="Galactose mutarotase-like"/>
    <property type="match status" value="1"/>
</dbReference>
<sequence length="905" mass="102253">MSKIRFIDENGSFEIKSPQHTSGLYLPLASTKGLKSAVAPDFGGDAKTDQNHFLIAPKSVMDLQAERDTRNFFLIMNDELWSATGVSAMQEANRFTKDEDDVILTAGRMWQTVERCNKATGIKATTSIFALLEQNAEIMVVTIQNDGKEPLSFEAVAAIPVFGRSADNLRDHRHVTSLLNRAVITEDGVVMQPTLSFDERGHKRNDSTYYVFGRDEKGEAPKHFMADADEYLGEGGTYLRPRSLIDGKGKKDNWMKPGDKVDGKECVAALRFEKITLAPKKSYTYQVAIGIAGADNLHEIDDVRHFIKSVNTITEKFSETKEYWKNITPIHFKTGNKDFDGFMEWVAFQPTLRRIFGCSFLPHHDYGRGGRGWRDLWQDCLALLLTDPTDVREMLLNNFKGVRIDGTNATIIGDKPGEFKGDRNGIPRVWMDHGFWPFLTVKLYMDQTGDLDLFKEEVTYFKDNLIHRGDRLDISLSEDSDLAVKTTAGDTYKGSVLEHILIENLTAFYDVGNHGMIRLRNADWNDALDMAAEGGESVAFTCGYAGNLKDIATYLRIYMAKSKETKLLLSKEINILLEEDSVGTFNNPKEKQLVLEKYMNTVEADFSGEREYVDIEKIALLLEHKSESLMKQIRAKEWVCDDEGNGWYNGYYDNNREKVEGVIKGRVRMMLTGQVFAIMSATAKKDAVIAIINSAKKYLYKKEIGGYVLNTDFEELKTDLGRMFGFAYGDKENGAVFSHMAVMYSNALYKRGFAKEGYEALNSLFETASDFDVSHIYPGIPEYFNGKGRGLYHYLTGAASWYLMTMIIEAFGVRGSAGDLHLEPKLTKEQFDKNGNATITLPFRGHTFTVIYKNPKGKDYKEYEIGQVVIDNTCIIKGQKNLVSISENQIDSWNETTHVIEVELK</sequence>
<gene>
    <name evidence="5" type="ORF">E7272_00260</name>
</gene>
<accession>A0A927U8K1</accession>
<reference evidence="5" key="1">
    <citation type="submission" date="2019-04" db="EMBL/GenBank/DDBJ databases">
        <title>Evolution of Biomass-Degrading Anaerobic Consortia Revealed by Metagenomics.</title>
        <authorList>
            <person name="Peng X."/>
        </authorList>
    </citation>
    <scope>NUCLEOTIDE SEQUENCE</scope>
    <source>
        <strain evidence="5">SIG311</strain>
    </source>
</reference>
<evidence type="ECO:0000256" key="1">
    <source>
        <dbReference type="ARBA" id="ARBA00022676"/>
    </source>
</evidence>
<dbReference type="EMBL" id="SVER01000001">
    <property type="protein sequence ID" value="MBE5918253.1"/>
    <property type="molecule type" value="Genomic_DNA"/>
</dbReference>
<dbReference type="GO" id="GO:0030246">
    <property type="term" value="F:carbohydrate binding"/>
    <property type="evidence" value="ECO:0007669"/>
    <property type="project" value="InterPro"/>
</dbReference>
<dbReference type="InterPro" id="IPR037018">
    <property type="entry name" value="GH65_N"/>
</dbReference>
<dbReference type="Proteomes" id="UP000766246">
    <property type="component" value="Unassembled WGS sequence"/>
</dbReference>
<organism evidence="5 6">
    <name type="scientific">Pseudobutyrivibrio ruminis</name>
    <dbReference type="NCBI Taxonomy" id="46206"/>
    <lineage>
        <taxon>Bacteria</taxon>
        <taxon>Bacillati</taxon>
        <taxon>Bacillota</taxon>
        <taxon>Clostridia</taxon>
        <taxon>Lachnospirales</taxon>
        <taxon>Lachnospiraceae</taxon>
        <taxon>Pseudobutyrivibrio</taxon>
    </lineage>
</organism>
<feature type="domain" description="Glycosyl hydrolase 94 supersandwich" evidence="3">
    <location>
        <begin position="117"/>
        <end position="299"/>
    </location>
</feature>
<dbReference type="Pfam" id="PF17167">
    <property type="entry name" value="Glyco_hydro_94"/>
    <property type="match status" value="1"/>
</dbReference>
<dbReference type="Gene3D" id="2.70.98.40">
    <property type="entry name" value="Glycoside hydrolase, family 65, N-terminal domain"/>
    <property type="match status" value="1"/>
</dbReference>